<evidence type="ECO:0000256" key="2">
    <source>
        <dbReference type="ARBA" id="ARBA00022786"/>
    </source>
</evidence>
<dbReference type="Pfam" id="PF25372">
    <property type="entry name" value="DUF7885"/>
    <property type="match status" value="1"/>
</dbReference>
<dbReference type="SMART" id="SM00367">
    <property type="entry name" value="LRR_CC"/>
    <property type="match status" value="12"/>
</dbReference>
<dbReference type="Gene3D" id="3.80.10.10">
    <property type="entry name" value="Ribonuclease Inhibitor"/>
    <property type="match status" value="3"/>
</dbReference>
<proteinExistence type="predicted"/>
<dbReference type="SMART" id="SM00256">
    <property type="entry name" value="FBOX"/>
    <property type="match status" value="1"/>
</dbReference>
<keyword evidence="2" id="KW-0833">Ubl conjugation pathway</keyword>
<dbReference type="GO" id="GO:0031146">
    <property type="term" value="P:SCF-dependent proteasomal ubiquitin-dependent protein catabolic process"/>
    <property type="evidence" value="ECO:0007669"/>
    <property type="project" value="TreeGrafter"/>
</dbReference>
<reference evidence="5" key="2">
    <citation type="submission" date="2025-08" db="UniProtKB">
        <authorList>
            <consortium name="Ensembl"/>
        </authorList>
    </citation>
    <scope>IDENTIFICATION</scope>
</reference>
<dbReference type="SUPFAM" id="SSF81383">
    <property type="entry name" value="F-box domain"/>
    <property type="match status" value="1"/>
</dbReference>
<dbReference type="InterPro" id="IPR057207">
    <property type="entry name" value="FBXL15_LRR"/>
</dbReference>
<feature type="domain" description="F-box" evidence="4">
    <location>
        <begin position="154"/>
        <end position="200"/>
    </location>
</feature>
<evidence type="ECO:0000313" key="5">
    <source>
        <dbReference type="Ensembl" id="ENSAMEP00000038934.1"/>
    </source>
</evidence>
<dbReference type="SUPFAM" id="SSF52047">
    <property type="entry name" value="RNI-like"/>
    <property type="match status" value="1"/>
</dbReference>
<dbReference type="Pfam" id="PF12937">
    <property type="entry name" value="F-box-like"/>
    <property type="match status" value="1"/>
</dbReference>
<dbReference type="AlphaFoldDB" id="A0A7N5KDR2"/>
<dbReference type="InterPro" id="IPR006553">
    <property type="entry name" value="Leu-rich_rpt_Cys-con_subtyp"/>
</dbReference>
<dbReference type="InterPro" id="IPR001611">
    <property type="entry name" value="Leu-rich_rpt"/>
</dbReference>
<reference evidence="5" key="3">
    <citation type="submission" date="2025-09" db="UniProtKB">
        <authorList>
            <consortium name="Ensembl"/>
        </authorList>
    </citation>
    <scope>IDENTIFICATION</scope>
</reference>
<dbReference type="GO" id="GO:0019005">
    <property type="term" value="C:SCF ubiquitin ligase complex"/>
    <property type="evidence" value="ECO:0007669"/>
    <property type="project" value="TreeGrafter"/>
</dbReference>
<dbReference type="PANTHER" id="PTHR13318">
    <property type="entry name" value="PARTNER OF PAIRED, ISOFORM B-RELATED"/>
    <property type="match status" value="1"/>
</dbReference>
<dbReference type="InterPro" id="IPR032675">
    <property type="entry name" value="LRR_dom_sf"/>
</dbReference>
<evidence type="ECO:0000259" key="4">
    <source>
        <dbReference type="PROSITE" id="PS50181"/>
    </source>
</evidence>
<accession>A0A7N5KDR2</accession>
<dbReference type="InterPro" id="IPR001810">
    <property type="entry name" value="F-box_dom"/>
</dbReference>
<dbReference type="FunFam" id="3.80.10.10:FF:000134">
    <property type="entry name" value="F-box and leucine rich repeat protein 13"/>
    <property type="match status" value="1"/>
</dbReference>
<dbReference type="FunFam" id="3.80.10.10:FF:000291">
    <property type="entry name" value="F-box and leucine rich repeat protein 13"/>
    <property type="match status" value="1"/>
</dbReference>
<reference evidence="5 6" key="1">
    <citation type="journal article" date="2010" name="Nature">
        <title>The sequence and de novo assembly of the giant panda genome.</title>
        <authorList>
            <person name="Li R."/>
            <person name="Fan W."/>
            <person name="Tian G."/>
            <person name="Zhu H."/>
            <person name="He L."/>
            <person name="Cai J."/>
            <person name="Huang Q."/>
            <person name="Cai Q."/>
            <person name="Li B."/>
            <person name="Bai Y."/>
            <person name="Zhang Z."/>
            <person name="Zhang Y."/>
            <person name="Wang W."/>
            <person name="Li J."/>
            <person name="Wei F."/>
            <person name="Li H."/>
            <person name="Jian M."/>
            <person name="Li J."/>
            <person name="Zhang Z."/>
            <person name="Nielsen R."/>
            <person name="Li D."/>
            <person name="Gu W."/>
            <person name="Yang Z."/>
            <person name="Xuan Z."/>
            <person name="Ryder O.A."/>
            <person name="Leung F.C."/>
            <person name="Zhou Y."/>
            <person name="Cao J."/>
            <person name="Sun X."/>
            <person name="Fu Y."/>
            <person name="Fang X."/>
            <person name="Guo X."/>
            <person name="Wang B."/>
            <person name="Hou R."/>
            <person name="Shen F."/>
            <person name="Mu B."/>
            <person name="Ni P."/>
            <person name="Lin R."/>
            <person name="Qian W."/>
            <person name="Wang G."/>
            <person name="Yu C."/>
            <person name="Nie W."/>
            <person name="Wang J."/>
            <person name="Wu Z."/>
            <person name="Liang H."/>
            <person name="Min J."/>
            <person name="Wu Q."/>
            <person name="Cheng S."/>
            <person name="Ruan J."/>
            <person name="Wang M."/>
            <person name="Shi Z."/>
            <person name="Wen M."/>
            <person name="Liu B."/>
            <person name="Ren X."/>
            <person name="Zheng H."/>
            <person name="Dong D."/>
            <person name="Cook K."/>
            <person name="Shan G."/>
            <person name="Zhang H."/>
            <person name="Kosiol C."/>
            <person name="Xie X."/>
            <person name="Lu Z."/>
            <person name="Zheng H."/>
            <person name="Li Y."/>
            <person name="Steiner C.C."/>
            <person name="Lam T.T."/>
            <person name="Lin S."/>
            <person name="Zhang Q."/>
            <person name="Li G."/>
            <person name="Tian J."/>
            <person name="Gong T."/>
            <person name="Liu H."/>
            <person name="Zhang D."/>
            <person name="Fang L."/>
            <person name="Ye C."/>
            <person name="Zhang J."/>
            <person name="Hu W."/>
            <person name="Xu A."/>
            <person name="Ren Y."/>
            <person name="Zhang G."/>
            <person name="Bruford M.W."/>
            <person name="Li Q."/>
            <person name="Ma L."/>
            <person name="Guo Y."/>
            <person name="An N."/>
            <person name="Hu Y."/>
            <person name="Zheng Y."/>
            <person name="Shi Y."/>
            <person name="Li Z."/>
            <person name="Liu Q."/>
            <person name="Chen Y."/>
            <person name="Zhao J."/>
            <person name="Qu N."/>
            <person name="Zhao S."/>
            <person name="Tian F."/>
            <person name="Wang X."/>
            <person name="Wang H."/>
            <person name="Xu L."/>
            <person name="Liu X."/>
            <person name="Vinar T."/>
            <person name="Wang Y."/>
            <person name="Lam T.W."/>
            <person name="Yiu S.M."/>
            <person name="Liu S."/>
            <person name="Zhang H."/>
            <person name="Li D."/>
            <person name="Huang Y."/>
            <person name="Wang X."/>
            <person name="Yang G."/>
            <person name="Jiang Z."/>
            <person name="Wang J."/>
            <person name="Qin N."/>
            <person name="Li L."/>
            <person name="Li J."/>
            <person name="Bolund L."/>
            <person name="Kristiansen K."/>
            <person name="Wong G.K."/>
            <person name="Olson M."/>
            <person name="Zhang X."/>
            <person name="Li S."/>
            <person name="Yang H."/>
            <person name="Wang J."/>
            <person name="Wang J."/>
        </authorList>
    </citation>
    <scope>NUCLEOTIDE SEQUENCE [LARGE SCALE GENOMIC DNA]</scope>
</reference>
<dbReference type="InterPro" id="IPR036047">
    <property type="entry name" value="F-box-like_dom_sf"/>
</dbReference>
<organism evidence="5 6">
    <name type="scientific">Ailuropoda melanoleuca</name>
    <name type="common">Giant panda</name>
    <dbReference type="NCBI Taxonomy" id="9646"/>
    <lineage>
        <taxon>Eukaryota</taxon>
        <taxon>Metazoa</taxon>
        <taxon>Chordata</taxon>
        <taxon>Craniata</taxon>
        <taxon>Vertebrata</taxon>
        <taxon>Euteleostomi</taxon>
        <taxon>Mammalia</taxon>
        <taxon>Eutheria</taxon>
        <taxon>Laurasiatheria</taxon>
        <taxon>Carnivora</taxon>
        <taxon>Caniformia</taxon>
        <taxon>Ursidae</taxon>
        <taxon>Ailuropoda</taxon>
    </lineage>
</organism>
<dbReference type="Proteomes" id="UP000008912">
    <property type="component" value="Unassembled WGS sequence"/>
</dbReference>
<feature type="region of interest" description="Disordered" evidence="3">
    <location>
        <begin position="640"/>
        <end position="664"/>
    </location>
</feature>
<evidence type="ECO:0000256" key="1">
    <source>
        <dbReference type="ARBA" id="ARBA00022614"/>
    </source>
</evidence>
<name>A0A7N5KDR2_AILME</name>
<sequence>MTPELMIKACTFYTGHLVKTHFCTWRDIAIPLTNEDDILAEKMEKAMKYDNFRLQKYIFRLWHSFTEGQKKLLTDTLLRIKKMCHRYKLIAILIKWRDKARHNNKKREDELMLKHELQLLKWRSKLKLKVVAREEFIFPEQSASGVFLAGEIPKCDISLLPESVISQIFTYLTLRDIVICGQVCHSWMLMTQGSSLWNSIDFSAVKNIITEKCIVSTLQRWRLNVLRLNFRGCVLRLKTLRSVSLCRNLQELNVSDCPTLTDESMRYISEGCPGVLYLNLSNTTITNRTMRILPRYFQNLQNLSLAYCRKFTDKGLRYLNLGNGCHKLIYLDLSGCTQISVQGFRNIANSCTGIMHLTINDMPTLTDNCVKALVEKCSRITSIVFIGAPHISDCAFKALSTCNLTKIRFEGNKRITDACFKSIDKNYPNISHIYMADCKRITDGSLKSLSPLKQLTVLNLANCTRIGDMGLRQFLDGPVSTRIRELNLSNCIQLSDVSIVKLSERCPNLNYLSLRNCEYVTELGIEYIVNIFSLLSIDLSGTHISDEITDSAMEMLSAKCHYLHILDISGCILLTDQMLEDLQRGCKQLRILKMQYCRCISKEAAKRMSSIVQQQEYNPSDPPLWFGYDYEGKPLKKQHEITPLKGDEQVTVAESTHSSEEEVV</sequence>
<gene>
    <name evidence="5" type="primary">FBXL13</name>
</gene>
<keyword evidence="6" id="KW-1185">Reference proteome</keyword>
<evidence type="ECO:0000313" key="6">
    <source>
        <dbReference type="Proteomes" id="UP000008912"/>
    </source>
</evidence>
<dbReference type="Ensembl" id="ENSAMET00000036106.1">
    <property type="protein sequence ID" value="ENSAMEP00000038934.1"/>
    <property type="gene ID" value="ENSAMEG00000012882.2"/>
</dbReference>
<dbReference type="Pfam" id="PF13516">
    <property type="entry name" value="LRR_6"/>
    <property type="match status" value="1"/>
</dbReference>
<dbReference type="PROSITE" id="PS50181">
    <property type="entry name" value="FBOX"/>
    <property type="match status" value="1"/>
</dbReference>
<evidence type="ECO:0000256" key="3">
    <source>
        <dbReference type="SAM" id="MobiDB-lite"/>
    </source>
</evidence>
<dbReference type="GeneTree" id="ENSGT00940000160224"/>
<keyword evidence="1" id="KW-0433">Leucine-rich repeat</keyword>
<protein>
    <submittedName>
        <fullName evidence="5">F-box and leucine rich repeat protein 13</fullName>
    </submittedName>
</protein>